<comment type="caution">
    <text evidence="1">The sequence shown here is derived from an EMBL/GenBank/DDBJ whole genome shotgun (WGS) entry which is preliminary data.</text>
</comment>
<keyword evidence="2" id="KW-1185">Reference proteome</keyword>
<accession>A0ABU6XRT0</accession>
<dbReference type="Proteomes" id="UP001341840">
    <property type="component" value="Unassembled WGS sequence"/>
</dbReference>
<name>A0ABU6XRT0_9FABA</name>
<reference evidence="1 2" key="1">
    <citation type="journal article" date="2023" name="Plants (Basel)">
        <title>Bridging the Gap: Combining Genomics and Transcriptomics Approaches to Understand Stylosanthes scabra, an Orphan Legume from the Brazilian Caatinga.</title>
        <authorList>
            <person name="Ferreira-Neto J.R.C."/>
            <person name="da Silva M.D."/>
            <person name="Binneck E."/>
            <person name="de Melo N.F."/>
            <person name="da Silva R.H."/>
            <person name="de Melo A.L.T.M."/>
            <person name="Pandolfi V."/>
            <person name="Bustamante F.O."/>
            <person name="Brasileiro-Vidal A.C."/>
            <person name="Benko-Iseppon A.M."/>
        </authorList>
    </citation>
    <scope>NUCLEOTIDE SEQUENCE [LARGE SCALE GENOMIC DNA]</scope>
    <source>
        <tissue evidence="1">Leaves</tissue>
    </source>
</reference>
<sequence>MPPSPSSATIVTHSQPPSFFNCVTHPPLLPHTHGLTRKTAAPSTTTTIPILTLPQATTTRPQSHFPLRVRESRRLLKLDPSSKLFFPCIYTLFLQVDIPRTQQNNPTRAVP</sequence>
<proteinExistence type="predicted"/>
<organism evidence="1 2">
    <name type="scientific">Stylosanthes scabra</name>
    <dbReference type="NCBI Taxonomy" id="79078"/>
    <lineage>
        <taxon>Eukaryota</taxon>
        <taxon>Viridiplantae</taxon>
        <taxon>Streptophyta</taxon>
        <taxon>Embryophyta</taxon>
        <taxon>Tracheophyta</taxon>
        <taxon>Spermatophyta</taxon>
        <taxon>Magnoliopsida</taxon>
        <taxon>eudicotyledons</taxon>
        <taxon>Gunneridae</taxon>
        <taxon>Pentapetalae</taxon>
        <taxon>rosids</taxon>
        <taxon>fabids</taxon>
        <taxon>Fabales</taxon>
        <taxon>Fabaceae</taxon>
        <taxon>Papilionoideae</taxon>
        <taxon>50 kb inversion clade</taxon>
        <taxon>dalbergioids sensu lato</taxon>
        <taxon>Dalbergieae</taxon>
        <taxon>Pterocarpus clade</taxon>
        <taxon>Stylosanthes</taxon>
    </lineage>
</organism>
<evidence type="ECO:0000313" key="2">
    <source>
        <dbReference type="Proteomes" id="UP001341840"/>
    </source>
</evidence>
<protein>
    <submittedName>
        <fullName evidence="1">Uncharacterized protein</fullName>
    </submittedName>
</protein>
<dbReference type="EMBL" id="JASCZI010212711">
    <property type="protein sequence ID" value="MED6200145.1"/>
    <property type="molecule type" value="Genomic_DNA"/>
</dbReference>
<gene>
    <name evidence="1" type="ORF">PIB30_082336</name>
</gene>
<evidence type="ECO:0000313" key="1">
    <source>
        <dbReference type="EMBL" id="MED6200145.1"/>
    </source>
</evidence>